<dbReference type="UniPathway" id="UPA00035">
    <property type="reaction ID" value="UER00044"/>
</dbReference>
<evidence type="ECO:0000259" key="13">
    <source>
        <dbReference type="Pfam" id="PF00291"/>
    </source>
</evidence>
<dbReference type="PIRSF" id="PIRSF500824">
    <property type="entry name" value="TrpB_prok"/>
    <property type="match status" value="1"/>
</dbReference>
<dbReference type="GO" id="GO:0005737">
    <property type="term" value="C:cytoplasm"/>
    <property type="evidence" value="ECO:0007669"/>
    <property type="project" value="TreeGrafter"/>
</dbReference>
<comment type="similarity">
    <text evidence="4 12">Belongs to the TrpB family.</text>
</comment>
<organism evidence="14 15">
    <name type="scientific">Leptonema illini</name>
    <dbReference type="NCBI Taxonomy" id="183"/>
    <lineage>
        <taxon>Bacteria</taxon>
        <taxon>Pseudomonadati</taxon>
        <taxon>Spirochaetota</taxon>
        <taxon>Spirochaetia</taxon>
        <taxon>Leptospirales</taxon>
        <taxon>Leptospiraceae</taxon>
        <taxon>Leptonema</taxon>
    </lineage>
</organism>
<evidence type="ECO:0000256" key="3">
    <source>
        <dbReference type="ARBA" id="ARBA00004733"/>
    </source>
</evidence>
<comment type="subunit">
    <text evidence="5 12">Tetramer of two alpha and two beta chains.</text>
</comment>
<dbReference type="GO" id="GO:0052684">
    <property type="term" value="F:L-serine hydro-lyase (adding indole, L-tryptophan-forming) activity"/>
    <property type="evidence" value="ECO:0007669"/>
    <property type="project" value="TreeGrafter"/>
</dbReference>
<dbReference type="GO" id="GO:0004834">
    <property type="term" value="F:tryptophan synthase activity"/>
    <property type="evidence" value="ECO:0007669"/>
    <property type="project" value="UniProtKB-UniRule"/>
</dbReference>
<dbReference type="InterPro" id="IPR006316">
    <property type="entry name" value="Trp_synth_b-like"/>
</dbReference>
<reference evidence="14 15" key="1">
    <citation type="submission" date="2019-10" db="EMBL/GenBank/DDBJ databases">
        <title>Extracellular Electron Transfer in a Candidatus Methanoperedens spp. Enrichment Culture.</title>
        <authorList>
            <person name="Berger S."/>
            <person name="Rangel Shaw D."/>
            <person name="Berben T."/>
            <person name="In 'T Zandt M."/>
            <person name="Frank J."/>
            <person name="Reimann J."/>
            <person name="Jetten M.S.M."/>
            <person name="Welte C.U."/>
        </authorList>
    </citation>
    <scope>NUCLEOTIDE SEQUENCE [LARGE SCALE GENOMIC DNA]</scope>
    <source>
        <strain evidence="14">SB12</strain>
    </source>
</reference>
<dbReference type="PANTHER" id="PTHR48077">
    <property type="entry name" value="TRYPTOPHAN SYNTHASE-RELATED"/>
    <property type="match status" value="1"/>
</dbReference>
<evidence type="ECO:0000256" key="9">
    <source>
        <dbReference type="ARBA" id="ARBA00023141"/>
    </source>
</evidence>
<keyword evidence="9 12" id="KW-0057">Aromatic amino acid biosynthesis</keyword>
<keyword evidence="7 12" id="KW-0822">Tryptophan biosynthesis</keyword>
<dbReference type="InterPro" id="IPR036052">
    <property type="entry name" value="TrpB-like_PALP_sf"/>
</dbReference>
<dbReference type="InterPro" id="IPR006653">
    <property type="entry name" value="Trp_synth_b_CS"/>
</dbReference>
<proteinExistence type="inferred from homology"/>
<comment type="caution">
    <text evidence="14">The sequence shown here is derived from an EMBL/GenBank/DDBJ whole genome shotgun (WGS) entry which is preliminary data.</text>
</comment>
<dbReference type="EMBL" id="WBUI01000006">
    <property type="protein sequence ID" value="KAB2933295.1"/>
    <property type="molecule type" value="Genomic_DNA"/>
</dbReference>
<dbReference type="Pfam" id="PF00291">
    <property type="entry name" value="PALP"/>
    <property type="match status" value="1"/>
</dbReference>
<evidence type="ECO:0000313" key="14">
    <source>
        <dbReference type="EMBL" id="KAB2933295.1"/>
    </source>
</evidence>
<evidence type="ECO:0000256" key="11">
    <source>
        <dbReference type="ARBA" id="ARBA00049047"/>
    </source>
</evidence>
<dbReference type="GO" id="GO:0030170">
    <property type="term" value="F:pyridoxal phosphate binding"/>
    <property type="evidence" value="ECO:0007669"/>
    <property type="project" value="InterPro"/>
</dbReference>
<name>A0A833LXL1_9LEPT</name>
<feature type="modified residue" description="N6-(pyridoxal phosphate)lysine" evidence="12">
    <location>
        <position position="113"/>
    </location>
</feature>
<evidence type="ECO:0000313" key="15">
    <source>
        <dbReference type="Proteomes" id="UP000460298"/>
    </source>
</evidence>
<dbReference type="InterPro" id="IPR001926">
    <property type="entry name" value="TrpB-like_PALP"/>
</dbReference>
<comment type="catalytic activity">
    <reaction evidence="11 12">
        <text>(1S,2R)-1-C-(indol-3-yl)glycerol 3-phosphate + L-serine = D-glyceraldehyde 3-phosphate + L-tryptophan + H2O</text>
        <dbReference type="Rhea" id="RHEA:10532"/>
        <dbReference type="ChEBI" id="CHEBI:15377"/>
        <dbReference type="ChEBI" id="CHEBI:33384"/>
        <dbReference type="ChEBI" id="CHEBI:57912"/>
        <dbReference type="ChEBI" id="CHEBI:58866"/>
        <dbReference type="ChEBI" id="CHEBI:59776"/>
        <dbReference type="EC" id="4.2.1.20"/>
    </reaction>
</comment>
<dbReference type="PROSITE" id="PS00168">
    <property type="entry name" value="TRP_SYNTHASE_BETA"/>
    <property type="match status" value="1"/>
</dbReference>
<evidence type="ECO:0000256" key="7">
    <source>
        <dbReference type="ARBA" id="ARBA00022822"/>
    </source>
</evidence>
<comment type="function">
    <text evidence="2 12">The beta subunit is responsible for the synthesis of L-tryptophan from indole and L-serine.</text>
</comment>
<dbReference type="SUPFAM" id="SSF53686">
    <property type="entry name" value="Tryptophan synthase beta subunit-like PLP-dependent enzymes"/>
    <property type="match status" value="1"/>
</dbReference>
<evidence type="ECO:0000256" key="4">
    <source>
        <dbReference type="ARBA" id="ARBA00009982"/>
    </source>
</evidence>
<dbReference type="EC" id="4.2.1.20" evidence="12"/>
<evidence type="ECO:0000256" key="10">
    <source>
        <dbReference type="ARBA" id="ARBA00023239"/>
    </source>
</evidence>
<dbReference type="Proteomes" id="UP000460298">
    <property type="component" value="Unassembled WGS sequence"/>
</dbReference>
<evidence type="ECO:0000256" key="12">
    <source>
        <dbReference type="HAMAP-Rule" id="MF_00133"/>
    </source>
</evidence>
<feature type="domain" description="Tryptophan synthase beta chain-like PALP" evidence="13">
    <location>
        <begin position="77"/>
        <end position="414"/>
    </location>
</feature>
<evidence type="ECO:0000256" key="6">
    <source>
        <dbReference type="ARBA" id="ARBA00022605"/>
    </source>
</evidence>
<keyword evidence="6 12" id="KW-0028">Amino-acid biosynthesis</keyword>
<keyword evidence="8 12" id="KW-0663">Pyridoxal phosphate</keyword>
<gene>
    <name evidence="12" type="primary">trpB</name>
    <name evidence="14" type="ORF">F9K24_08070</name>
</gene>
<dbReference type="HAMAP" id="MF_00133">
    <property type="entry name" value="Trp_synth_beta"/>
    <property type="match status" value="1"/>
</dbReference>
<accession>A0A833LXL1</accession>
<keyword evidence="10 12" id="KW-0456">Lyase</keyword>
<evidence type="ECO:0000256" key="1">
    <source>
        <dbReference type="ARBA" id="ARBA00001933"/>
    </source>
</evidence>
<dbReference type="AlphaFoldDB" id="A0A833LXL1"/>
<dbReference type="NCBIfam" id="TIGR01415">
    <property type="entry name" value="trpB_rel"/>
    <property type="match status" value="1"/>
</dbReference>
<dbReference type="InterPro" id="IPR023026">
    <property type="entry name" value="Trp_synth_beta/beta-like"/>
</dbReference>
<comment type="pathway">
    <text evidence="3 12">Amino-acid biosynthesis; L-tryptophan biosynthesis; L-tryptophan from chorismate: step 5/5.</text>
</comment>
<dbReference type="PIRSF" id="PIRSF001413">
    <property type="entry name" value="Trp_syn_beta"/>
    <property type="match status" value="1"/>
</dbReference>
<evidence type="ECO:0000256" key="8">
    <source>
        <dbReference type="ARBA" id="ARBA00022898"/>
    </source>
</evidence>
<dbReference type="Gene3D" id="3.40.50.1100">
    <property type="match status" value="2"/>
</dbReference>
<sequence length="451" mass="49162">MSERLFYHLDESQMPDAWYNIQADFTDPMHPPLHPGTGQPIAAADMGPLFPQALIEQEMSQERWISIPGEVVDIYRLWRPAPLIRARALEKALDTPARIYFKYEGVSPTGSHKPNSAVAQAYYNKKEGVRRITTETGAGQWGSSLAFACNHFGLECLIYMVKVSYNQKPYRKNMMELFGARVVASPSTETDAGRKILSETPDSPGSLGIAISEAVEMAVKDEHTKYSLGSVLNFVVLHQTIIGLETEKQLALAGEKPDVLLASFGGGSNFGGFVLPFVNRKIKGESMRIVAVEPAACPTLTRGVFAYDFGDAIGMTPLMPMHTLGHDFIPSPIHAGGLRYHGAAPIISHALNQNLIEAVALKQNDCFASAALFAKVQGIIPAPESTHAVHGAMREALRCREEGKSEVIVFNLSGHGHLDMSAYDAFLQGKLGDGEMSDAELQKNLAAVRKI</sequence>
<dbReference type="NCBIfam" id="NF009057">
    <property type="entry name" value="PRK12391.1"/>
    <property type="match status" value="1"/>
</dbReference>
<dbReference type="PANTHER" id="PTHR48077:SF6">
    <property type="entry name" value="TRYPTOPHAN SYNTHASE"/>
    <property type="match status" value="1"/>
</dbReference>
<comment type="cofactor">
    <cofactor evidence="1 12">
        <name>pyridoxal 5'-phosphate</name>
        <dbReference type="ChEBI" id="CHEBI:597326"/>
    </cofactor>
</comment>
<evidence type="ECO:0000256" key="2">
    <source>
        <dbReference type="ARBA" id="ARBA00002786"/>
    </source>
</evidence>
<protein>
    <recommendedName>
        <fullName evidence="12">Tryptophan synthase beta chain</fullName>
        <ecNumber evidence="12">4.2.1.20</ecNumber>
    </recommendedName>
</protein>
<evidence type="ECO:0000256" key="5">
    <source>
        <dbReference type="ARBA" id="ARBA00011270"/>
    </source>
</evidence>